<feature type="non-terminal residue" evidence="1">
    <location>
        <position position="1"/>
    </location>
</feature>
<comment type="caution">
    <text evidence="1">The sequence shown here is derived from an EMBL/GenBank/DDBJ whole genome shotgun (WGS) entry which is preliminary data.</text>
</comment>
<organism evidence="1">
    <name type="scientific">marine sediment metagenome</name>
    <dbReference type="NCBI Taxonomy" id="412755"/>
    <lineage>
        <taxon>unclassified sequences</taxon>
        <taxon>metagenomes</taxon>
        <taxon>ecological metagenomes</taxon>
    </lineage>
</organism>
<proteinExistence type="predicted"/>
<evidence type="ECO:0000313" key="1">
    <source>
        <dbReference type="EMBL" id="KKM67868.1"/>
    </source>
</evidence>
<dbReference type="AlphaFoldDB" id="A0A0F9JE44"/>
<reference evidence="1" key="1">
    <citation type="journal article" date="2015" name="Nature">
        <title>Complex archaea that bridge the gap between prokaryotes and eukaryotes.</title>
        <authorList>
            <person name="Spang A."/>
            <person name="Saw J.H."/>
            <person name="Jorgensen S.L."/>
            <person name="Zaremba-Niedzwiedzka K."/>
            <person name="Martijn J."/>
            <person name="Lind A.E."/>
            <person name="van Eijk R."/>
            <person name="Schleper C."/>
            <person name="Guy L."/>
            <person name="Ettema T.J."/>
        </authorList>
    </citation>
    <scope>NUCLEOTIDE SEQUENCE</scope>
</reference>
<protein>
    <submittedName>
        <fullName evidence="1">Uncharacterized protein</fullName>
    </submittedName>
</protein>
<dbReference type="EMBL" id="LAZR01010273">
    <property type="protein sequence ID" value="KKM67868.1"/>
    <property type="molecule type" value="Genomic_DNA"/>
</dbReference>
<accession>A0A0F9JE44</accession>
<gene>
    <name evidence="1" type="ORF">LCGC14_1466760</name>
</gene>
<name>A0A0F9JE44_9ZZZZ</name>
<sequence length="47" mass="5453">YRDTWFYIKDGDIYSKKTFLLLLDLFNLQAGSSTVQGPLLTLPTRSR</sequence>